<dbReference type="PROSITE" id="PS51257">
    <property type="entry name" value="PROKAR_LIPOPROTEIN"/>
    <property type="match status" value="1"/>
</dbReference>
<gene>
    <name evidence="1" type="ORF">RV14_GL002118</name>
</gene>
<evidence type="ECO:0000313" key="2">
    <source>
        <dbReference type="Proteomes" id="UP000182152"/>
    </source>
</evidence>
<evidence type="ECO:0000313" key="1">
    <source>
        <dbReference type="EMBL" id="OJG82826.1"/>
    </source>
</evidence>
<organism evidence="1 2">
    <name type="scientific">Enterococcus ratti</name>
    <dbReference type="NCBI Taxonomy" id="150033"/>
    <lineage>
        <taxon>Bacteria</taxon>
        <taxon>Bacillati</taxon>
        <taxon>Bacillota</taxon>
        <taxon>Bacilli</taxon>
        <taxon>Lactobacillales</taxon>
        <taxon>Enterococcaceae</taxon>
        <taxon>Enterococcus</taxon>
    </lineage>
</organism>
<accession>A0A1L8WPA7</accession>
<keyword evidence="2" id="KW-1185">Reference proteome</keyword>
<dbReference type="AlphaFoldDB" id="A0A1L8WPA7"/>
<dbReference type="EMBL" id="JXLB01000007">
    <property type="protein sequence ID" value="OJG82826.1"/>
    <property type="molecule type" value="Genomic_DNA"/>
</dbReference>
<sequence length="53" mass="6271">MHSPRQDNPLLSKMENLACILQALGTSFFSCQKTKIFRPKYEHDLYHDFTQLK</sequence>
<name>A0A1L8WPA7_9ENTE</name>
<reference evidence="1 2" key="1">
    <citation type="submission" date="2014-12" db="EMBL/GenBank/DDBJ databases">
        <title>Draft genome sequences of 29 type strains of Enterococci.</title>
        <authorList>
            <person name="Zhong Z."/>
            <person name="Sun Z."/>
            <person name="Liu W."/>
            <person name="Zhang W."/>
            <person name="Zhang H."/>
        </authorList>
    </citation>
    <scope>NUCLEOTIDE SEQUENCE [LARGE SCALE GENOMIC DNA]</scope>
    <source>
        <strain evidence="1 2">DSM 15687</strain>
    </source>
</reference>
<protein>
    <submittedName>
        <fullName evidence="1">Uncharacterized protein</fullName>
    </submittedName>
</protein>
<comment type="caution">
    <text evidence="1">The sequence shown here is derived from an EMBL/GenBank/DDBJ whole genome shotgun (WGS) entry which is preliminary data.</text>
</comment>
<dbReference type="Proteomes" id="UP000182152">
    <property type="component" value="Unassembled WGS sequence"/>
</dbReference>
<proteinExistence type="predicted"/>